<dbReference type="Gene3D" id="2.30.30.30">
    <property type="match status" value="3"/>
</dbReference>
<dbReference type="Pfam" id="PF23037">
    <property type="entry name" value="KOWx_SPT5"/>
    <property type="match status" value="1"/>
</dbReference>
<dbReference type="CDD" id="cd06081">
    <property type="entry name" value="KOW_Spt5_1"/>
    <property type="match status" value="1"/>
</dbReference>
<dbReference type="Gene3D" id="3.30.70.940">
    <property type="entry name" value="NusG, N-terminal domain"/>
    <property type="match status" value="1"/>
</dbReference>
<feature type="compositionally biased region" description="Acidic residues" evidence="9">
    <location>
        <begin position="13"/>
        <end position="25"/>
    </location>
</feature>
<keyword evidence="4 8" id="KW-0804">Transcription</keyword>
<comment type="subcellular location">
    <subcellularLocation>
        <location evidence="1 8">Nucleus</location>
    </subcellularLocation>
</comment>
<dbReference type="Pfam" id="PF03439">
    <property type="entry name" value="Spt5-NGN"/>
    <property type="match status" value="1"/>
</dbReference>
<dbReference type="GO" id="GO:0006368">
    <property type="term" value="P:transcription elongation by RNA polymerase II"/>
    <property type="evidence" value="ECO:0007669"/>
    <property type="project" value="TreeGrafter"/>
</dbReference>
<reference evidence="11" key="1">
    <citation type="journal article" date="2023" name="PhytoFront">
        <title>Draft Genome Resources of Seven Strains of Tilletia horrida, Causal Agent of Kernel Smut of Rice.</title>
        <authorList>
            <person name="Khanal S."/>
            <person name="Antony Babu S."/>
            <person name="Zhou X.G."/>
        </authorList>
    </citation>
    <scope>NUCLEOTIDE SEQUENCE</scope>
    <source>
        <strain evidence="11">TX3</strain>
    </source>
</reference>
<dbReference type="InterPro" id="IPR008991">
    <property type="entry name" value="Translation_prot_SH3-like_sf"/>
</dbReference>
<dbReference type="InterPro" id="IPR041975">
    <property type="entry name" value="KOW_Spt5_2"/>
</dbReference>
<dbReference type="Pfam" id="PF23042">
    <property type="entry name" value="KOW1_SPT5"/>
    <property type="match status" value="1"/>
</dbReference>
<comment type="subunit">
    <text evidence="7">Component of the SPT4-SPT5 complex. Interacts with RNA polymerase II.</text>
</comment>
<dbReference type="PANTHER" id="PTHR11125:SF7">
    <property type="entry name" value="TRANSCRIPTION ELONGATION FACTOR SPT5"/>
    <property type="match status" value="1"/>
</dbReference>
<feature type="compositionally biased region" description="Gly residues" evidence="9">
    <location>
        <begin position="998"/>
        <end position="1007"/>
    </location>
</feature>
<dbReference type="GO" id="GO:0032784">
    <property type="term" value="P:regulation of DNA-templated transcription elongation"/>
    <property type="evidence" value="ECO:0007669"/>
    <property type="project" value="InterPro"/>
</dbReference>
<feature type="domain" description="KOW" evidence="10">
    <location>
        <begin position="268"/>
        <end position="295"/>
    </location>
</feature>
<name>A0AAN6JRN9_9BASI</name>
<feature type="compositionally biased region" description="Low complexity" evidence="9">
    <location>
        <begin position="1024"/>
        <end position="1035"/>
    </location>
</feature>
<dbReference type="InterPro" id="IPR005100">
    <property type="entry name" value="NGN-domain"/>
</dbReference>
<comment type="similarity">
    <text evidence="2 8">Belongs to the SPT5 family.</text>
</comment>
<evidence type="ECO:0000256" key="6">
    <source>
        <dbReference type="ARBA" id="ARBA00024691"/>
    </source>
</evidence>
<dbReference type="InterPro" id="IPR014722">
    <property type="entry name" value="Rib_uL2_dom2"/>
</dbReference>
<dbReference type="CDD" id="cd06082">
    <property type="entry name" value="KOW_Spt5_2"/>
    <property type="match status" value="1"/>
</dbReference>
<dbReference type="InterPro" id="IPR041977">
    <property type="entry name" value="KOW_Spt5_4"/>
</dbReference>
<feature type="domain" description="KOW" evidence="10">
    <location>
        <begin position="607"/>
        <end position="633"/>
    </location>
</feature>
<keyword evidence="11" id="KW-0648">Protein biosynthesis</keyword>
<dbReference type="InterPro" id="IPR005824">
    <property type="entry name" value="KOW"/>
</dbReference>
<comment type="caution">
    <text evidence="11">The sequence shown here is derived from an EMBL/GenBank/DDBJ whole genome shotgun (WGS) entry which is preliminary data.</text>
</comment>
<feature type="compositionally biased region" description="Basic residues" evidence="9">
    <location>
        <begin position="60"/>
        <end position="69"/>
    </location>
</feature>
<gene>
    <name evidence="11" type="primary">SPT5</name>
    <name evidence="11" type="ORF">OC842_002991</name>
</gene>
<feature type="region of interest" description="Disordered" evidence="9">
    <location>
        <begin position="759"/>
        <end position="791"/>
    </location>
</feature>
<dbReference type="Pfam" id="PF23290">
    <property type="entry name" value="KOW5_SPT5"/>
    <property type="match status" value="1"/>
</dbReference>
<accession>A0AAN6JRN9</accession>
<feature type="domain" description="KOW" evidence="10">
    <location>
        <begin position="1177"/>
        <end position="1204"/>
    </location>
</feature>
<evidence type="ECO:0000256" key="4">
    <source>
        <dbReference type="ARBA" id="ARBA00023163"/>
    </source>
</evidence>
<dbReference type="GO" id="GO:0003729">
    <property type="term" value="F:mRNA binding"/>
    <property type="evidence" value="ECO:0007669"/>
    <property type="project" value="TreeGrafter"/>
</dbReference>
<dbReference type="InterPro" id="IPR039659">
    <property type="entry name" value="SPT5"/>
</dbReference>
<dbReference type="SUPFAM" id="SSF50104">
    <property type="entry name" value="Translation proteins SH3-like domain"/>
    <property type="match status" value="2"/>
</dbReference>
<evidence type="ECO:0000313" key="12">
    <source>
        <dbReference type="Proteomes" id="UP001176521"/>
    </source>
</evidence>
<comment type="function">
    <text evidence="6 8">The SPT4-SPT5 complex mediates both activation and inhibition of transcription elongation, and plays a role in pre-mRNA processing. This complex seems to be important for the stability of the RNA polymerase II elongation machinery on the chromatin template but not for the inherent ability of this machinery to translocate down the gene.</text>
</comment>
<feature type="compositionally biased region" description="Pro residues" evidence="9">
    <location>
        <begin position="1036"/>
        <end position="1069"/>
    </location>
</feature>
<feature type="compositionally biased region" description="Basic residues" evidence="9">
    <location>
        <begin position="140"/>
        <end position="149"/>
    </location>
</feature>
<dbReference type="Pfam" id="PF23284">
    <property type="entry name" value="KOW2_Spt5"/>
    <property type="match status" value="1"/>
</dbReference>
<feature type="region of interest" description="Disordered" evidence="9">
    <location>
        <begin position="945"/>
        <end position="1012"/>
    </location>
</feature>
<dbReference type="Pfam" id="PF11942">
    <property type="entry name" value="Spt5_N"/>
    <property type="match status" value="1"/>
</dbReference>
<evidence type="ECO:0000256" key="7">
    <source>
        <dbReference type="ARBA" id="ARBA00025870"/>
    </source>
</evidence>
<dbReference type="Proteomes" id="UP001176521">
    <property type="component" value="Unassembled WGS sequence"/>
</dbReference>
<feature type="region of interest" description="Disordered" evidence="9">
    <location>
        <begin position="1"/>
        <end position="106"/>
    </location>
</feature>
<feature type="compositionally biased region" description="Basic and acidic residues" evidence="9">
    <location>
        <begin position="1"/>
        <end position="12"/>
    </location>
</feature>
<evidence type="ECO:0000256" key="1">
    <source>
        <dbReference type="ARBA" id="ARBA00004123"/>
    </source>
</evidence>
<evidence type="ECO:0000256" key="2">
    <source>
        <dbReference type="ARBA" id="ARBA00006956"/>
    </source>
</evidence>
<evidence type="ECO:0000256" key="9">
    <source>
        <dbReference type="SAM" id="MobiDB-lite"/>
    </source>
</evidence>
<evidence type="ECO:0000256" key="5">
    <source>
        <dbReference type="ARBA" id="ARBA00023242"/>
    </source>
</evidence>
<dbReference type="Pfam" id="PF23291">
    <property type="entry name" value="KOW4_SPT5"/>
    <property type="match status" value="1"/>
</dbReference>
<dbReference type="CDD" id="cd09888">
    <property type="entry name" value="NGN_Euk"/>
    <property type="match status" value="1"/>
</dbReference>
<feature type="compositionally biased region" description="Acidic residues" evidence="9">
    <location>
        <begin position="74"/>
        <end position="106"/>
    </location>
</feature>
<dbReference type="InterPro" id="IPR057936">
    <property type="entry name" value="KOWx_Spt5"/>
</dbReference>
<organism evidence="11 12">
    <name type="scientific">Tilletia horrida</name>
    <dbReference type="NCBI Taxonomy" id="155126"/>
    <lineage>
        <taxon>Eukaryota</taxon>
        <taxon>Fungi</taxon>
        <taxon>Dikarya</taxon>
        <taxon>Basidiomycota</taxon>
        <taxon>Ustilaginomycotina</taxon>
        <taxon>Exobasidiomycetes</taxon>
        <taxon>Tilletiales</taxon>
        <taxon>Tilletiaceae</taxon>
        <taxon>Tilletia</taxon>
    </lineage>
</organism>
<dbReference type="InterPro" id="IPR022581">
    <property type="entry name" value="Spt5_N"/>
</dbReference>
<feature type="domain" description="KOW" evidence="10">
    <location>
        <begin position="706"/>
        <end position="733"/>
    </location>
</feature>
<dbReference type="InterPro" id="IPR041978">
    <property type="entry name" value="KOW_Spt5_5"/>
</dbReference>
<dbReference type="InterPro" id="IPR041976">
    <property type="entry name" value="KOW_Spt5_3"/>
</dbReference>
<feature type="domain" description="KOW" evidence="10">
    <location>
        <begin position="434"/>
        <end position="461"/>
    </location>
</feature>
<dbReference type="PANTHER" id="PTHR11125">
    <property type="entry name" value="SUPPRESSOR OF TY 5"/>
    <property type="match status" value="1"/>
</dbReference>
<feature type="compositionally biased region" description="Low complexity" evidence="9">
    <location>
        <begin position="1070"/>
        <end position="1089"/>
    </location>
</feature>
<dbReference type="InterPro" id="IPR041973">
    <property type="entry name" value="KOW_Spt5_1"/>
</dbReference>
<evidence type="ECO:0000256" key="3">
    <source>
        <dbReference type="ARBA" id="ARBA00020181"/>
    </source>
</evidence>
<keyword evidence="5 8" id="KW-0539">Nucleus</keyword>
<evidence type="ECO:0000313" key="11">
    <source>
        <dbReference type="EMBL" id="KAK0533359.1"/>
    </source>
</evidence>
<sequence length="1231" mass="131239">MAGADDNQRRVEDDEEEQEEMDEAEIERRIAELSGSEDEDDEDEDEDEDDDDDDEEVGGRRRKQKRARNRYIDVEAEVDDSDEEVEDEEDGYGAEDGFIDQEDIDDNDAFRRRAAADNEHLDRLRRQTENQSAEEVARDLRKRYGRMARRKDTSTSDNVPRQALMPDINDPSLWAVPVKIGREREIVITLMRKAFDDTTHGRPSMAICSAFCRDSIPGKIYVEARRPDSVVDAVAQITGVYGRSVEKLFLVPIEEMADLLKLTKIEHEVKMGGWVRFKRGKYQGDLAQVIDISQNGEEIGIKFVPRIDMNPSEQDYIQDARGVKRRRNLGSGVNALNKRPQQRLFVPTEILRVYPNSLMKRGEIYKFQNEDYRNGYCEKDVKTTALITEDVQPTLAEIEMFQRGRAEVDEDGNPIDDVDMRQLAMLKQKANQVVIQPGDHVEVFEGEQRGVRGTVEAINGEVIIINMELEDMSGTKVEVQLDQVRKTFKPGDHVKVGSGDRIDETGMVVKVEGDTTTFLSDLTMKEVTVFSKDLREAAEVGSGLATVAGFNTHDLVLCNHRAAVIFNIEREGFRILDEDGNTHLVPPRSLLLLKNQFSVCIDNEGHEIRKGDTMKETEGDSPRSGKVIQTYQSGVVFLFNRDIAENNGVWIASPHRLTPLTPRHMGSSVKESLDKMNPAMNMQLMQSRGIDPHSVASVALGGRTKDVFKGRHVSVMKGPFKGCRGIIKETLPDGKARVELHTVNRNETFPLALLKEKDPHTGQTRPLTISGGPGPRFGGPGSGRSSMGTPYSAAPNGPMGPPGMPGVGTRMPFGGPGSNGMGGGATTYGGAIGGGSTTYGGAMGGGATSYGGAMGGGATSYGGAMGGGATVYGGQTAYGNMAAGGKTPAYYTNQGGDQVPAYGVNHGRTPAAGGFGARTPFGAGMGNDGGRTPFSAPGNVTAFAGPGRSLGNATPRAAAAAYGGSTPSWSSGHKTPGHQANAGWGGQAAGGAATPFHAGGGGSGGQGDVPQVADPRRRAQIGAATPNPYYTAPTPSAAPTPGPHAAPTPGGPTPAAAPTPAGAPTPMAAPTPGTWNAPTPGGDGAPTPGYNSAATPAANRGPAYGGSSSAGSGKVYPVRDAAVRILRNANAALVGKIAIVRSPAKGEEPTDTCVVEVNGEKDGMTELSVDDVEIIHPTRPRELCVVLFGESRGLRGTVQEEQSGSGYCVVKLAPNNAMREFAKAHLATVGS</sequence>
<feature type="compositionally biased region" description="Acidic residues" evidence="9">
    <location>
        <begin position="35"/>
        <end position="56"/>
    </location>
</feature>
<protein>
    <recommendedName>
        <fullName evidence="3 8">Transcription elongation factor SPT5</fullName>
    </recommendedName>
</protein>
<evidence type="ECO:0000256" key="8">
    <source>
        <dbReference type="PIRNR" id="PIRNR036945"/>
    </source>
</evidence>
<dbReference type="GO" id="GO:0006357">
    <property type="term" value="P:regulation of transcription by RNA polymerase II"/>
    <property type="evidence" value="ECO:0007669"/>
    <property type="project" value="InterPro"/>
</dbReference>
<feature type="domain" description="KOW" evidence="10">
    <location>
        <begin position="487"/>
        <end position="514"/>
    </location>
</feature>
<evidence type="ECO:0000259" key="10">
    <source>
        <dbReference type="SMART" id="SM00739"/>
    </source>
</evidence>
<dbReference type="InterPro" id="IPR039385">
    <property type="entry name" value="NGN_Euk"/>
</dbReference>
<dbReference type="InterPro" id="IPR017071">
    <property type="entry name" value="TF_Spt5_eukaryote"/>
</dbReference>
<dbReference type="InterPro" id="IPR036735">
    <property type="entry name" value="NGN_dom_sf"/>
</dbReference>
<proteinExistence type="inferred from homology"/>
<dbReference type="PIRSF" id="PIRSF036945">
    <property type="entry name" value="Spt5"/>
    <property type="match status" value="1"/>
</dbReference>
<dbReference type="GO" id="GO:0003746">
    <property type="term" value="F:translation elongation factor activity"/>
    <property type="evidence" value="ECO:0007669"/>
    <property type="project" value="UniProtKB-KW"/>
</dbReference>
<keyword evidence="11" id="KW-0251">Elongation factor</keyword>
<feature type="region of interest" description="Disordered" evidence="9">
    <location>
        <begin position="1024"/>
        <end position="1112"/>
    </location>
</feature>
<dbReference type="CDD" id="cd06083">
    <property type="entry name" value="KOW_Spt5_3"/>
    <property type="match status" value="1"/>
</dbReference>
<dbReference type="EMBL" id="JAPDMQ010000138">
    <property type="protein sequence ID" value="KAK0533359.1"/>
    <property type="molecule type" value="Genomic_DNA"/>
</dbReference>
<dbReference type="FunFam" id="2.30.30.30:FF:000018">
    <property type="entry name" value="Transcription elongation factor SPT5"/>
    <property type="match status" value="1"/>
</dbReference>
<dbReference type="AlphaFoldDB" id="A0AAN6JRN9"/>
<feature type="compositionally biased region" description="Gly residues" evidence="9">
    <location>
        <begin position="771"/>
        <end position="782"/>
    </location>
</feature>
<dbReference type="SMART" id="SM00739">
    <property type="entry name" value="KOW"/>
    <property type="match status" value="6"/>
</dbReference>
<dbReference type="GO" id="GO:0032044">
    <property type="term" value="C:DSIF complex"/>
    <property type="evidence" value="ECO:0007669"/>
    <property type="project" value="TreeGrafter"/>
</dbReference>
<keyword evidence="12" id="KW-1185">Reference proteome</keyword>
<feature type="region of interest" description="Disordered" evidence="9">
    <location>
        <begin position="122"/>
        <end position="164"/>
    </location>
</feature>